<evidence type="ECO:0000313" key="1">
    <source>
        <dbReference type="EMBL" id="KAI9509558.1"/>
    </source>
</evidence>
<organism evidence="1 2">
    <name type="scientific">Russula earlei</name>
    <dbReference type="NCBI Taxonomy" id="71964"/>
    <lineage>
        <taxon>Eukaryota</taxon>
        <taxon>Fungi</taxon>
        <taxon>Dikarya</taxon>
        <taxon>Basidiomycota</taxon>
        <taxon>Agaricomycotina</taxon>
        <taxon>Agaricomycetes</taxon>
        <taxon>Russulales</taxon>
        <taxon>Russulaceae</taxon>
        <taxon>Russula</taxon>
    </lineage>
</organism>
<comment type="caution">
    <text evidence="1">The sequence shown here is derived from an EMBL/GenBank/DDBJ whole genome shotgun (WGS) entry which is preliminary data.</text>
</comment>
<dbReference type="EMBL" id="JAGFNK010000061">
    <property type="protein sequence ID" value="KAI9509558.1"/>
    <property type="molecule type" value="Genomic_DNA"/>
</dbReference>
<proteinExistence type="predicted"/>
<sequence length="339" mass="38053">MTQAQSVWTNPLNGPLFILRSEWPPVSQQPIVYLEGTPDHGQTRPTESGTILASQYDDHVGLVSVDRFAIIGWQEYLILDGTRYFSNATLHVVTDVDLRKSEELDAVTRFLDGPDTEILPPPQWELWLRDGNESTQGFIPVKVWIHHGARMVVSKHPGSDLVKHLNEGIDRMESEYHYWQYVMSHPVHALLPPEITAEAVDVLTCIYSSWLAPSPPHSRPPFSQEECQELLTQLRSFSHTSAQTRSLARTSVVSTVLVRVVAWRQGRHWDCGTFQDSRQSKNDPSDGASLTRTGGGFSISSFGSGLHVSWNDHIINVSAREVMYVVLLVFGFSLGRLLA</sequence>
<name>A0ACC0UDA0_9AGAM</name>
<protein>
    <submittedName>
        <fullName evidence="1">Uncharacterized protein</fullName>
    </submittedName>
</protein>
<keyword evidence="2" id="KW-1185">Reference proteome</keyword>
<accession>A0ACC0UDA0</accession>
<reference evidence="1" key="1">
    <citation type="submission" date="2021-03" db="EMBL/GenBank/DDBJ databases">
        <title>Evolutionary priming and transition to the ectomycorrhizal habit in an iconic lineage of mushroom-forming fungi: is preadaptation a requirement?</title>
        <authorList>
            <consortium name="DOE Joint Genome Institute"/>
            <person name="Looney B.P."/>
            <person name="Miyauchi S."/>
            <person name="Morin E."/>
            <person name="Drula E."/>
            <person name="Courty P.E."/>
            <person name="Chicoki N."/>
            <person name="Fauchery L."/>
            <person name="Kohler A."/>
            <person name="Kuo A."/>
            <person name="LaButti K."/>
            <person name="Pangilinan J."/>
            <person name="Lipzen A."/>
            <person name="Riley R."/>
            <person name="Andreopoulos W."/>
            <person name="He G."/>
            <person name="Johnson J."/>
            <person name="Barry K.W."/>
            <person name="Grigoriev I.V."/>
            <person name="Nagy L."/>
            <person name="Hibbett D."/>
            <person name="Henrissat B."/>
            <person name="Matheny P.B."/>
            <person name="Labbe J."/>
            <person name="Martin A.F."/>
        </authorList>
    </citation>
    <scope>NUCLEOTIDE SEQUENCE</scope>
    <source>
        <strain evidence="1">BPL698</strain>
    </source>
</reference>
<gene>
    <name evidence="1" type="ORF">F5148DRAFT_741028</name>
</gene>
<evidence type="ECO:0000313" key="2">
    <source>
        <dbReference type="Proteomes" id="UP001207468"/>
    </source>
</evidence>
<dbReference type="Proteomes" id="UP001207468">
    <property type="component" value="Unassembled WGS sequence"/>
</dbReference>